<reference evidence="2" key="1">
    <citation type="submission" date="2021-09" db="EMBL/GenBank/DDBJ databases">
        <authorList>
            <consortium name="Pathogen Informatics"/>
        </authorList>
    </citation>
    <scope>NUCLEOTIDE SEQUENCE</scope>
</reference>
<accession>A0A8J2Q7B8</accession>
<dbReference type="EMBL" id="CAKAEH010001992">
    <property type="protein sequence ID" value="CAG9540673.1"/>
    <property type="molecule type" value="Genomic_DNA"/>
</dbReference>
<organism evidence="2 3">
    <name type="scientific">Cercopithifilaria johnstoni</name>
    <dbReference type="NCBI Taxonomy" id="2874296"/>
    <lineage>
        <taxon>Eukaryota</taxon>
        <taxon>Metazoa</taxon>
        <taxon>Ecdysozoa</taxon>
        <taxon>Nematoda</taxon>
        <taxon>Chromadorea</taxon>
        <taxon>Rhabditida</taxon>
        <taxon>Spirurina</taxon>
        <taxon>Spiruromorpha</taxon>
        <taxon>Filarioidea</taxon>
        <taxon>Onchocercidae</taxon>
        <taxon>Cercopithifilaria</taxon>
    </lineage>
</organism>
<proteinExistence type="predicted"/>
<dbReference type="OrthoDB" id="5867789at2759"/>
<gene>
    <name evidence="2" type="ORF">CJOHNSTONI_LOCUS10163</name>
</gene>
<feature type="compositionally biased region" description="Basic residues" evidence="1">
    <location>
        <begin position="47"/>
        <end position="60"/>
    </location>
</feature>
<evidence type="ECO:0000256" key="1">
    <source>
        <dbReference type="SAM" id="MobiDB-lite"/>
    </source>
</evidence>
<feature type="compositionally biased region" description="Polar residues" evidence="1">
    <location>
        <begin position="118"/>
        <end position="134"/>
    </location>
</feature>
<evidence type="ECO:0000313" key="2">
    <source>
        <dbReference type="EMBL" id="CAG9540673.1"/>
    </source>
</evidence>
<comment type="caution">
    <text evidence="2">The sequence shown here is derived from an EMBL/GenBank/DDBJ whole genome shotgun (WGS) entry which is preliminary data.</text>
</comment>
<feature type="compositionally biased region" description="Low complexity" evidence="1">
    <location>
        <begin position="61"/>
        <end position="71"/>
    </location>
</feature>
<name>A0A8J2Q7B8_9BILA</name>
<evidence type="ECO:0000313" key="3">
    <source>
        <dbReference type="Proteomes" id="UP000746747"/>
    </source>
</evidence>
<feature type="region of interest" description="Disordered" evidence="1">
    <location>
        <begin position="47"/>
        <end position="134"/>
    </location>
</feature>
<protein>
    <submittedName>
        <fullName evidence="2">Uncharacterized protein</fullName>
    </submittedName>
</protein>
<dbReference type="Proteomes" id="UP000746747">
    <property type="component" value="Unassembled WGS sequence"/>
</dbReference>
<keyword evidence="3" id="KW-1185">Reference proteome</keyword>
<feature type="compositionally biased region" description="Basic and acidic residues" evidence="1">
    <location>
        <begin position="82"/>
        <end position="103"/>
    </location>
</feature>
<sequence length="134" mass="15490">MSKGNKLELEETQVDEVTEFVSDEAPDRVNIRRDPLFDDVKIKAFHRRHHQLLKPPHRRQPQQQQQQQQQHGGKKLSPINKAPEKGKEKNESAGNVSEEKGSHMAENNNVIRSEKEQLNSTEITFSHQTQLHSL</sequence>
<dbReference type="AlphaFoldDB" id="A0A8J2Q7B8"/>